<dbReference type="Proteomes" id="UP001165960">
    <property type="component" value="Unassembled WGS sequence"/>
</dbReference>
<proteinExistence type="predicted"/>
<sequence length="353" mass="39679">MKSETPKLLNLDTSPKTLAVSLCDEVEPSLFLGSFDAVTKPELLNSLGISHILTVGPGMEIKDFPSHIKRKQILVLDEDNQNLLQYFDETNNFILEGLATNGKVLVHCMAGISRSATVVCAFLMKHRSLSSQEALSTLTTVRSIIDPNPGFREQLEIYEQIAFEVNVKHEPYRRFLISKMAEDFLCKFLLGFFLSKFLKVHYFSLFIALGHSNDMILGVDPEQMMTGGVPTPSSFLKIRCKRCRRALIYPENIIEHEPGKGQTAFQHRKRDSNFAKGHNETCSSYFIEPMAWIEGLQGGALEGKIDCPKCNTKLGSYTWRGSQCSCGTWVTPAFMVHRSKVDAMAARSVSYYQ</sequence>
<accession>A0ACC2T1B0</accession>
<reference evidence="1" key="1">
    <citation type="submission" date="2022-04" db="EMBL/GenBank/DDBJ databases">
        <title>Genome of the entomopathogenic fungus Entomophthora muscae.</title>
        <authorList>
            <person name="Elya C."/>
            <person name="Lovett B.R."/>
            <person name="Lee E."/>
            <person name="Macias A.M."/>
            <person name="Hajek A.E."/>
            <person name="De Bivort B.L."/>
            <person name="Kasson M.T."/>
            <person name="De Fine Licht H.H."/>
            <person name="Stajich J.E."/>
        </authorList>
    </citation>
    <scope>NUCLEOTIDE SEQUENCE</scope>
    <source>
        <strain evidence="1">Berkeley</strain>
    </source>
</reference>
<dbReference type="EMBL" id="QTSX02003732">
    <property type="protein sequence ID" value="KAJ9068438.1"/>
    <property type="molecule type" value="Genomic_DNA"/>
</dbReference>
<gene>
    <name evidence="1" type="primary">YVH1_4</name>
    <name evidence="1" type="ORF">DSO57_1028520</name>
</gene>
<dbReference type="EC" id="3.1.3.-" evidence="1"/>
<name>A0ACC2T1B0_9FUNG</name>
<keyword evidence="1" id="KW-0378">Hydrolase</keyword>
<evidence type="ECO:0000313" key="2">
    <source>
        <dbReference type="Proteomes" id="UP001165960"/>
    </source>
</evidence>
<organism evidence="1 2">
    <name type="scientific">Entomophthora muscae</name>
    <dbReference type="NCBI Taxonomy" id="34485"/>
    <lineage>
        <taxon>Eukaryota</taxon>
        <taxon>Fungi</taxon>
        <taxon>Fungi incertae sedis</taxon>
        <taxon>Zoopagomycota</taxon>
        <taxon>Entomophthoromycotina</taxon>
        <taxon>Entomophthoromycetes</taxon>
        <taxon>Entomophthorales</taxon>
        <taxon>Entomophthoraceae</taxon>
        <taxon>Entomophthora</taxon>
    </lineage>
</organism>
<comment type="caution">
    <text evidence="1">The sequence shown here is derived from an EMBL/GenBank/DDBJ whole genome shotgun (WGS) entry which is preliminary data.</text>
</comment>
<protein>
    <submittedName>
        <fullName evidence="1">Tyrosine protein phosphatase yvh1</fullName>
        <ecNumber evidence="1">3.1.3.-</ecNumber>
    </submittedName>
</protein>
<evidence type="ECO:0000313" key="1">
    <source>
        <dbReference type="EMBL" id="KAJ9068438.1"/>
    </source>
</evidence>
<keyword evidence="2" id="KW-1185">Reference proteome</keyword>